<evidence type="ECO:0000313" key="2">
    <source>
        <dbReference type="EMBL" id="KAL0061538.1"/>
    </source>
</evidence>
<accession>A0ABR2ZJH7</accession>
<proteinExistence type="predicted"/>
<feature type="compositionally biased region" description="Basic residues" evidence="1">
    <location>
        <begin position="352"/>
        <end position="363"/>
    </location>
</feature>
<keyword evidence="3" id="KW-1185">Reference proteome</keyword>
<comment type="caution">
    <text evidence="2">The sequence shown here is derived from an EMBL/GenBank/DDBJ whole genome shotgun (WGS) entry which is preliminary data.</text>
</comment>
<reference evidence="2 3" key="1">
    <citation type="submission" date="2024-05" db="EMBL/GenBank/DDBJ databases">
        <title>A draft genome resource for the thread blight pathogen Marasmius tenuissimus strain MS-2.</title>
        <authorList>
            <person name="Yulfo-Soto G.E."/>
            <person name="Baruah I.K."/>
            <person name="Amoako-Attah I."/>
            <person name="Bukari Y."/>
            <person name="Meinhardt L.W."/>
            <person name="Bailey B.A."/>
            <person name="Cohen S.P."/>
        </authorList>
    </citation>
    <scope>NUCLEOTIDE SEQUENCE [LARGE SCALE GENOMIC DNA]</scope>
    <source>
        <strain evidence="2 3">MS-2</strain>
    </source>
</reference>
<feature type="region of interest" description="Disordered" evidence="1">
    <location>
        <begin position="1"/>
        <end position="53"/>
    </location>
</feature>
<feature type="compositionally biased region" description="Acidic residues" evidence="1">
    <location>
        <begin position="8"/>
        <end position="21"/>
    </location>
</feature>
<gene>
    <name evidence="2" type="ORF">AAF712_011625</name>
</gene>
<sequence length="629" mass="73624">MPALQDISDTESEPESEDEGSTSESENKEYHTAWSHNSSEEDSDPEGPIPNLADRQDFFECDYSDYIDEYQIGWAADSVSDEPSEEQHLRSDKRLFGCDYTEYVHEYREIVEPETHIINPARPYSTADLWLTRWDGKLRYGMADEAKDLFGFPDSPWSDFWMKDTVDPDWHTNEIGDSIAENAQFVLHLHGPYPGDELRWGATESHRIDVWKIDEGTYEITDLESEFEPIKIPKYLLEIPSFNLSTWYAKQLAQRRGIQFKYTSFKYVSAPIGDSYMLGLRTTLAGGIRAYPKLPGYTKYAQPQQRFTVWSFGRSQYLIRDTAEGISAQIDKIVTRNPAFNVVGYWTKTIRKARKRGQSKHRVRPEPPSEAVRRRKEKRQKQRAYRIRRQGDILAHELSIKLSESGPYPGDPENLEIDPQNRFVAWTDPVDKGLVHFTDRERQLSSVCRTRWLLKPGFAPGEYWGGYLARREGTPEFVDMDYPRMGQVLANDAKRRLTRYVPFPSDMNIPREDWYRVYQDPRKHSLMVIEDTVRDFTAHISRMSLLNPHFDLPGWYQKQVFEAETELEQILQGPITYEFLPRLFGEPEDHFTRYLDRQVDQYGNYLHLWNGNLQWEERGTGYDYSAPPL</sequence>
<dbReference type="EMBL" id="JBBXMP010000132">
    <property type="protein sequence ID" value="KAL0061538.1"/>
    <property type="molecule type" value="Genomic_DNA"/>
</dbReference>
<protein>
    <submittedName>
        <fullName evidence="2">Uncharacterized protein</fullName>
    </submittedName>
</protein>
<evidence type="ECO:0000313" key="3">
    <source>
        <dbReference type="Proteomes" id="UP001437256"/>
    </source>
</evidence>
<dbReference type="Proteomes" id="UP001437256">
    <property type="component" value="Unassembled WGS sequence"/>
</dbReference>
<name>A0ABR2ZJH7_9AGAR</name>
<evidence type="ECO:0000256" key="1">
    <source>
        <dbReference type="SAM" id="MobiDB-lite"/>
    </source>
</evidence>
<organism evidence="2 3">
    <name type="scientific">Marasmius tenuissimus</name>
    <dbReference type="NCBI Taxonomy" id="585030"/>
    <lineage>
        <taxon>Eukaryota</taxon>
        <taxon>Fungi</taxon>
        <taxon>Dikarya</taxon>
        <taxon>Basidiomycota</taxon>
        <taxon>Agaricomycotina</taxon>
        <taxon>Agaricomycetes</taxon>
        <taxon>Agaricomycetidae</taxon>
        <taxon>Agaricales</taxon>
        <taxon>Marasmiineae</taxon>
        <taxon>Marasmiaceae</taxon>
        <taxon>Marasmius</taxon>
    </lineage>
</organism>
<feature type="region of interest" description="Disordered" evidence="1">
    <location>
        <begin position="352"/>
        <end position="385"/>
    </location>
</feature>
<feature type="compositionally biased region" description="Basic residues" evidence="1">
    <location>
        <begin position="373"/>
        <end position="385"/>
    </location>
</feature>